<reference evidence="8 9" key="1">
    <citation type="submission" date="2019-02" db="EMBL/GenBank/DDBJ databases">
        <title>Sequencing the genomes of 1000 actinobacteria strains.</title>
        <authorList>
            <person name="Klenk H.-P."/>
        </authorList>
    </citation>
    <scope>NUCLEOTIDE SEQUENCE [LARGE SCALE GENOMIC DNA]</scope>
    <source>
        <strain evidence="8 9">DSM 18319</strain>
    </source>
</reference>
<proteinExistence type="inferred from homology"/>
<feature type="domain" description="ABC transmembrane type-1" evidence="7">
    <location>
        <begin position="15"/>
        <end position="196"/>
    </location>
</feature>
<keyword evidence="2 6" id="KW-0813">Transport</keyword>
<evidence type="ECO:0000256" key="3">
    <source>
        <dbReference type="ARBA" id="ARBA00022692"/>
    </source>
</evidence>
<comment type="subcellular location">
    <subcellularLocation>
        <location evidence="6">Cell membrane</location>
        <topology evidence="6">Multi-pass membrane protein</topology>
    </subcellularLocation>
    <subcellularLocation>
        <location evidence="1">Membrane</location>
        <topology evidence="1">Multi-pass membrane protein</topology>
    </subcellularLocation>
</comment>
<feature type="transmembrane region" description="Helical" evidence="6">
    <location>
        <begin position="149"/>
        <end position="168"/>
    </location>
</feature>
<evidence type="ECO:0000259" key="7">
    <source>
        <dbReference type="PROSITE" id="PS50928"/>
    </source>
</evidence>
<evidence type="ECO:0000313" key="8">
    <source>
        <dbReference type="EMBL" id="RZU65464.1"/>
    </source>
</evidence>
<evidence type="ECO:0000256" key="6">
    <source>
        <dbReference type="RuleBase" id="RU363032"/>
    </source>
</evidence>
<dbReference type="PANTHER" id="PTHR30177:SF4">
    <property type="entry name" value="OSMOPROTECTANT IMPORT PERMEASE PROTEIN OSMW"/>
    <property type="match status" value="1"/>
</dbReference>
<dbReference type="PANTHER" id="PTHR30177">
    <property type="entry name" value="GLYCINE BETAINE/L-PROLINE TRANSPORT SYSTEM PERMEASE PROTEIN PROW"/>
    <property type="match status" value="1"/>
</dbReference>
<dbReference type="Gene3D" id="1.10.3720.10">
    <property type="entry name" value="MetI-like"/>
    <property type="match status" value="1"/>
</dbReference>
<accession>A0A4Q8ALP5</accession>
<dbReference type="CDD" id="cd06261">
    <property type="entry name" value="TM_PBP2"/>
    <property type="match status" value="1"/>
</dbReference>
<evidence type="ECO:0000313" key="9">
    <source>
        <dbReference type="Proteomes" id="UP000291483"/>
    </source>
</evidence>
<dbReference type="GO" id="GO:0055085">
    <property type="term" value="P:transmembrane transport"/>
    <property type="evidence" value="ECO:0007669"/>
    <property type="project" value="InterPro"/>
</dbReference>
<evidence type="ECO:0000256" key="5">
    <source>
        <dbReference type="ARBA" id="ARBA00023136"/>
    </source>
</evidence>
<keyword evidence="9" id="KW-1185">Reference proteome</keyword>
<dbReference type="RefSeq" id="WP_130505815.1">
    <property type="nucleotide sequence ID" value="NZ_SHLC01000001.1"/>
</dbReference>
<protein>
    <submittedName>
        <fullName evidence="8">Osmoprotectant transport system permease protein</fullName>
    </submittedName>
</protein>
<comment type="caution">
    <text evidence="8">The sequence shown here is derived from an EMBL/GenBank/DDBJ whole genome shotgun (WGS) entry which is preliminary data.</text>
</comment>
<dbReference type="Pfam" id="PF00528">
    <property type="entry name" value="BPD_transp_1"/>
    <property type="match status" value="1"/>
</dbReference>
<feature type="transmembrane region" description="Helical" evidence="6">
    <location>
        <begin position="12"/>
        <end position="36"/>
    </location>
</feature>
<gene>
    <name evidence="8" type="ORF">EV379_1798</name>
</gene>
<dbReference type="InterPro" id="IPR000515">
    <property type="entry name" value="MetI-like"/>
</dbReference>
<dbReference type="InterPro" id="IPR035906">
    <property type="entry name" value="MetI-like_sf"/>
</dbReference>
<keyword evidence="3 6" id="KW-0812">Transmembrane</keyword>
<dbReference type="SUPFAM" id="SSF161098">
    <property type="entry name" value="MetI-like"/>
    <property type="match status" value="1"/>
</dbReference>
<dbReference type="InterPro" id="IPR051204">
    <property type="entry name" value="ABC_transp_perm/SBD"/>
</dbReference>
<feature type="transmembrane region" description="Helical" evidence="6">
    <location>
        <begin position="48"/>
        <end position="69"/>
    </location>
</feature>
<organism evidence="8 9">
    <name type="scientific">Microterricola gilva</name>
    <dbReference type="NCBI Taxonomy" id="393267"/>
    <lineage>
        <taxon>Bacteria</taxon>
        <taxon>Bacillati</taxon>
        <taxon>Actinomycetota</taxon>
        <taxon>Actinomycetes</taxon>
        <taxon>Micrococcales</taxon>
        <taxon>Microbacteriaceae</taxon>
        <taxon>Microterricola</taxon>
    </lineage>
</organism>
<dbReference type="OrthoDB" id="3233284at2"/>
<evidence type="ECO:0000256" key="4">
    <source>
        <dbReference type="ARBA" id="ARBA00022989"/>
    </source>
</evidence>
<evidence type="ECO:0000256" key="2">
    <source>
        <dbReference type="ARBA" id="ARBA00022448"/>
    </source>
</evidence>
<keyword evidence="5 6" id="KW-0472">Membrane</keyword>
<feature type="transmembrane region" description="Helical" evidence="6">
    <location>
        <begin position="81"/>
        <end position="103"/>
    </location>
</feature>
<dbReference type="PROSITE" id="PS50928">
    <property type="entry name" value="ABC_TM1"/>
    <property type="match status" value="1"/>
</dbReference>
<dbReference type="EMBL" id="SHLC01000001">
    <property type="protein sequence ID" value="RZU65464.1"/>
    <property type="molecule type" value="Genomic_DNA"/>
</dbReference>
<dbReference type="Proteomes" id="UP000291483">
    <property type="component" value="Unassembled WGS sequence"/>
</dbReference>
<dbReference type="AlphaFoldDB" id="A0A4Q8ALP5"/>
<dbReference type="GO" id="GO:0005886">
    <property type="term" value="C:plasma membrane"/>
    <property type="evidence" value="ECO:0007669"/>
    <property type="project" value="UniProtKB-SubCell"/>
</dbReference>
<comment type="similarity">
    <text evidence="6">Belongs to the binding-protein-dependent transport system permease family.</text>
</comment>
<feature type="transmembrane region" description="Helical" evidence="6">
    <location>
        <begin position="180"/>
        <end position="205"/>
    </location>
</feature>
<evidence type="ECO:0000256" key="1">
    <source>
        <dbReference type="ARBA" id="ARBA00004141"/>
    </source>
</evidence>
<sequence>MSWFLANIGLVWHLTLVHIGISIIPIIAGLLLSLPLGLLAHRVRPSRGVLLAIGTILFTIPSLPLFTALPAVLGTGITSPVNVIVGLSIYALALMLRASADAFDAIDPDVRLSGRGMGFSRTQLFWQLELPLAGPVLLAGLRVVSATTVSLVSVGSAVGVTSLGYLFVNGFQRGIPAEVVTGIVATLLIAAVFDLALVGAGRVLMPWRGAAR</sequence>
<name>A0A4Q8ALP5_9MICO</name>
<dbReference type="GO" id="GO:0031460">
    <property type="term" value="P:glycine betaine transport"/>
    <property type="evidence" value="ECO:0007669"/>
    <property type="project" value="TreeGrafter"/>
</dbReference>
<keyword evidence="4 6" id="KW-1133">Transmembrane helix</keyword>